<protein>
    <submittedName>
        <fullName evidence="1">Uncharacterized protein</fullName>
    </submittedName>
</protein>
<organism evidence="1 2">
    <name type="scientific">Bauhinia variegata</name>
    <name type="common">Purple orchid tree</name>
    <name type="synonym">Phanera variegata</name>
    <dbReference type="NCBI Taxonomy" id="167791"/>
    <lineage>
        <taxon>Eukaryota</taxon>
        <taxon>Viridiplantae</taxon>
        <taxon>Streptophyta</taxon>
        <taxon>Embryophyta</taxon>
        <taxon>Tracheophyta</taxon>
        <taxon>Spermatophyta</taxon>
        <taxon>Magnoliopsida</taxon>
        <taxon>eudicotyledons</taxon>
        <taxon>Gunneridae</taxon>
        <taxon>Pentapetalae</taxon>
        <taxon>rosids</taxon>
        <taxon>fabids</taxon>
        <taxon>Fabales</taxon>
        <taxon>Fabaceae</taxon>
        <taxon>Cercidoideae</taxon>
        <taxon>Cercideae</taxon>
        <taxon>Bauhiniinae</taxon>
        <taxon>Bauhinia</taxon>
    </lineage>
</organism>
<comment type="caution">
    <text evidence="1">The sequence shown here is derived from an EMBL/GenBank/DDBJ whole genome shotgun (WGS) entry which is preliminary data.</text>
</comment>
<evidence type="ECO:0000313" key="2">
    <source>
        <dbReference type="Proteomes" id="UP000828941"/>
    </source>
</evidence>
<keyword evidence="2" id="KW-1185">Reference proteome</keyword>
<name>A0ACB9KM87_BAUVA</name>
<dbReference type="Proteomes" id="UP000828941">
    <property type="component" value="Chromosome 13"/>
</dbReference>
<sequence length="81" mass="8980">MVDIRVGLECFEAYRPVRLETLLPYTELNVKSGEICNHLKLEVSSLSKPTPCPIILCRNFVPCFSGLPASALDSMPLVQTN</sequence>
<evidence type="ECO:0000313" key="1">
    <source>
        <dbReference type="EMBL" id="KAI4298466.1"/>
    </source>
</evidence>
<dbReference type="EMBL" id="CM039438">
    <property type="protein sequence ID" value="KAI4298466.1"/>
    <property type="molecule type" value="Genomic_DNA"/>
</dbReference>
<reference evidence="1 2" key="1">
    <citation type="journal article" date="2022" name="DNA Res.">
        <title>Chromosomal-level genome assembly of the orchid tree Bauhinia variegata (Leguminosae; Cercidoideae) supports the allotetraploid origin hypothesis of Bauhinia.</title>
        <authorList>
            <person name="Zhong Y."/>
            <person name="Chen Y."/>
            <person name="Zheng D."/>
            <person name="Pang J."/>
            <person name="Liu Y."/>
            <person name="Luo S."/>
            <person name="Meng S."/>
            <person name="Qian L."/>
            <person name="Wei D."/>
            <person name="Dai S."/>
            <person name="Zhou R."/>
        </authorList>
    </citation>
    <scope>NUCLEOTIDE SEQUENCE [LARGE SCALE GENOMIC DNA]</scope>
    <source>
        <strain evidence="1">BV-YZ2020</strain>
    </source>
</reference>
<accession>A0ACB9KM87</accession>
<proteinExistence type="predicted"/>
<gene>
    <name evidence="1" type="ORF">L6164_032021</name>
</gene>